<dbReference type="Pfam" id="PF13524">
    <property type="entry name" value="Glyco_trans_1_2"/>
    <property type="match status" value="1"/>
</dbReference>
<protein>
    <recommendedName>
        <fullName evidence="1">D-inositol 3-phosphate glycosyltransferase</fullName>
    </recommendedName>
</protein>
<evidence type="ECO:0000256" key="2">
    <source>
        <dbReference type="ARBA" id="ARBA00022676"/>
    </source>
</evidence>
<sequence>MHSDERPDALTWRRALVEHVSENAEGFLTQLQTARSDLELSRALLAACKPESNIDRPEGEADIRVDLAEMDRFTTDELESGLGQNQSPRWMAAALRRMYFQDGDLHRPLALIKKYPALLPQLSHRDRVLAQRIESATELWNAPGQLIPPKCVGAAIKCERHRVMYCVHSTPVFHSNGYSTRTHGVAVGVTAAGTDIHVVARLGYPWDTTNPTRSLPSEQRHTIEMDGVQWTHIPGAAIGAVGLREYVLAAADAFVREAKNIRPSVMHAASNYVTGLAALIAARRLGLPFVYEVRGLWEITEASVNQGWERTDRYALQKDMETFVATRADRVLAITTETRAELIERGVPASRVELLPNGVDSETFLPLPFDEEMATRLGLADKPPIIGFAGSFVQYEGLELLLQSAEMLVSRGVRFHLALAGNGGTKESLADQVSNRGLGQYVTFAGRLEIGDVPRFLGCVDLICCPRLSLPVTEMVSPLKPLEAFSAGKPVVMSDVSPHRILAGVAHGGRNVRVGSRGILHEPGSVESLADALQLLLEDRELSLAMGRRSRRWVMMHRQWKHLGALVLKTYSAAQEFHRETGEVGKELSALTVAVIADEFTTRSLEPAVDLLPLKRTGAPDQIRAKRPDLLLIESAWSGNNKQWHRGVGNYSAADDEDLAAVIRTCNDLGIPTVFWNKEDPVHYRRFLSAALRCDHVFTSDADLIATYVQADREAEPTRVRTVSSLPFFAQPAIHNPLSGCAAEDPTFAYAGTFYGARYPERSRQLGRLLETAGRYGLTIYDRQLGILNSPYRFPDKFRDHVRGSIPYQEVLTSYSGHIAQLNANSVSQSPTMFSRRVVEVAASGGVILSTGSRAVSEVFNGCIPATNDAACWDAIMALWHRDPEARRAEAWLQMRTVLRGHTADSALIILARTAGLAIAGLTQPSWGASVDFCDEAAVDRVLNQSWLPTVVVAEGQSTERPSHTSERSAQRFTAEGIKVVVPTSGSRTALPHGACDWWACLPKNPPRTWAEDALSCTAWGHWDTIFTAEQSGRQGIGSVVDPGRSNDRSKHISGSLRRGVLAGSEEQLGESEERTAGSGITLVLPGPRRKEIASSRHSGREAVLPNRLLIAGHDLKFLRSWQTHLRSSGVEVLVDLWDSHAEHDEATSVGLMVQANAVFCEWGLGNAVWYSQHVQAGKRLVVRIHGQELRGPHLRRINHDAVDIYVFVSRLALETAVRSHGVPREKSVVIPNAVQTETLDRPKTDAAEHTMGVVGLVPQSKRPDRALDIIELLLEEYPDFTLRLKGRQADEYPWMHNRPGEMAFYDDLRTRAASINKAAGREAVVFDPHGDDMASWFQGIGFALSVSDHESFHLTLPDGASSGAVPLSLAWAGSEFIYPREWLHSDVSEMAESIAMMRADAGERDRRAIRAQEFVRARMTASSVHEQLDDLFRKEWQSAKSAARRPLCAENAVAMKPDFRDEWDAMRNSLAFSREMARTAIDRLARVSHLYESQKLEHDDMQKKIWWLESEWSSAQTRRVESKTQQDSMQKKIWWLESELRKRVEQAETPRKNRIRLNLKTLKSFGRRLRNSLRRF</sequence>
<organism evidence="8 9">
    <name type="scientific">Kocuria marina subsp. indica</name>
    <dbReference type="NCBI Taxonomy" id="1049583"/>
    <lineage>
        <taxon>Bacteria</taxon>
        <taxon>Bacillati</taxon>
        <taxon>Actinomycetota</taxon>
        <taxon>Actinomycetes</taxon>
        <taxon>Micrococcales</taxon>
        <taxon>Micrococcaceae</taxon>
        <taxon>Kocuria</taxon>
    </lineage>
</organism>
<dbReference type="CDD" id="cd03794">
    <property type="entry name" value="GT4_WbuB-like"/>
    <property type="match status" value="1"/>
</dbReference>
<feature type="domain" description="Glycosyltransferase subfamily 4-like N-terminal" evidence="7">
    <location>
        <begin position="176"/>
        <end position="358"/>
    </location>
</feature>
<dbReference type="EMBL" id="FXAC01000013">
    <property type="protein sequence ID" value="SMF18406.1"/>
    <property type="molecule type" value="Genomic_DNA"/>
</dbReference>
<dbReference type="InterPro" id="IPR028098">
    <property type="entry name" value="Glyco_trans_4-like_N"/>
</dbReference>
<reference evidence="9" key="1">
    <citation type="submission" date="2017-04" db="EMBL/GenBank/DDBJ databases">
        <authorList>
            <person name="Varghese N."/>
            <person name="Submissions S."/>
        </authorList>
    </citation>
    <scope>NUCLEOTIDE SEQUENCE [LARGE SCALE GENOMIC DNA]</scope>
    <source>
        <strain evidence="9">NIO-1021</strain>
    </source>
</reference>
<dbReference type="PANTHER" id="PTHR45947:SF3">
    <property type="entry name" value="SULFOQUINOVOSYL TRANSFERASE SQD2"/>
    <property type="match status" value="1"/>
</dbReference>
<dbReference type="Pfam" id="PF13579">
    <property type="entry name" value="Glyco_trans_4_4"/>
    <property type="match status" value="1"/>
</dbReference>
<evidence type="ECO:0000259" key="6">
    <source>
        <dbReference type="Pfam" id="PF13524"/>
    </source>
</evidence>
<name>A0A1X7DMX4_9MICC</name>
<dbReference type="GO" id="GO:0016757">
    <property type="term" value="F:glycosyltransferase activity"/>
    <property type="evidence" value="ECO:0007669"/>
    <property type="project" value="UniProtKB-KW"/>
</dbReference>
<dbReference type="RefSeq" id="WP_085107424.1">
    <property type="nucleotide sequence ID" value="NZ_FXAC01000013.1"/>
</dbReference>
<evidence type="ECO:0000259" key="5">
    <source>
        <dbReference type="Pfam" id="PF00534"/>
    </source>
</evidence>
<keyword evidence="9" id="KW-1185">Reference proteome</keyword>
<keyword evidence="3 8" id="KW-0808">Transferase</keyword>
<evidence type="ECO:0000259" key="7">
    <source>
        <dbReference type="Pfam" id="PF13579"/>
    </source>
</evidence>
<dbReference type="GO" id="GO:1901137">
    <property type="term" value="P:carbohydrate derivative biosynthetic process"/>
    <property type="evidence" value="ECO:0007669"/>
    <property type="project" value="UniProtKB-ARBA"/>
</dbReference>
<dbReference type="Gene3D" id="3.40.50.2000">
    <property type="entry name" value="Glycogen Phosphorylase B"/>
    <property type="match status" value="3"/>
</dbReference>
<keyword evidence="2" id="KW-0328">Glycosyltransferase</keyword>
<evidence type="ECO:0000313" key="8">
    <source>
        <dbReference type="EMBL" id="SMF18406.1"/>
    </source>
</evidence>
<dbReference type="SUPFAM" id="SSF53756">
    <property type="entry name" value="UDP-Glycosyltransferase/glycogen phosphorylase"/>
    <property type="match status" value="2"/>
</dbReference>
<feature type="domain" description="Glycosyl transferase family 1" evidence="5">
    <location>
        <begin position="372"/>
        <end position="553"/>
    </location>
</feature>
<evidence type="ECO:0000256" key="3">
    <source>
        <dbReference type="ARBA" id="ARBA00022679"/>
    </source>
</evidence>
<gene>
    <name evidence="8" type="ORF">SAMN06296028_1138</name>
</gene>
<dbReference type="Proteomes" id="UP000192929">
    <property type="component" value="Unassembled WGS sequence"/>
</dbReference>
<evidence type="ECO:0000313" key="9">
    <source>
        <dbReference type="Proteomes" id="UP000192929"/>
    </source>
</evidence>
<dbReference type="PANTHER" id="PTHR45947">
    <property type="entry name" value="SULFOQUINOVOSYL TRANSFERASE SQD2"/>
    <property type="match status" value="1"/>
</dbReference>
<dbReference type="InterPro" id="IPR050194">
    <property type="entry name" value="Glycosyltransferase_grp1"/>
</dbReference>
<accession>A0A1X7DMX4</accession>
<dbReference type="Pfam" id="PF00534">
    <property type="entry name" value="Glycos_transf_1"/>
    <property type="match status" value="1"/>
</dbReference>
<feature type="region of interest" description="Disordered" evidence="4">
    <location>
        <begin position="1035"/>
        <end position="1078"/>
    </location>
</feature>
<evidence type="ECO:0000256" key="4">
    <source>
        <dbReference type="SAM" id="MobiDB-lite"/>
    </source>
</evidence>
<dbReference type="InterPro" id="IPR055259">
    <property type="entry name" value="YkvP/CgeB_Glyco_trans-like"/>
</dbReference>
<proteinExistence type="predicted"/>
<evidence type="ECO:0000256" key="1">
    <source>
        <dbReference type="ARBA" id="ARBA00021292"/>
    </source>
</evidence>
<feature type="domain" description="Spore protein YkvP/CgeB glycosyl transferase-like" evidence="6">
    <location>
        <begin position="784"/>
        <end position="905"/>
    </location>
</feature>
<dbReference type="InterPro" id="IPR001296">
    <property type="entry name" value="Glyco_trans_1"/>
</dbReference>